<evidence type="ECO:0000259" key="9">
    <source>
        <dbReference type="Pfam" id="PF22692"/>
    </source>
</evidence>
<dbReference type="NCBIfam" id="NF009280">
    <property type="entry name" value="PRK12640.1"/>
    <property type="match status" value="1"/>
</dbReference>
<dbReference type="Proteomes" id="UP000033684">
    <property type="component" value="Unassembled WGS sequence"/>
</dbReference>
<dbReference type="PATRIC" id="fig|1632867.3.peg.4909"/>
<comment type="subunit">
    <text evidence="4 6">The basal body constitutes a major portion of the flagellar organelle and consists of five rings (E,L,P,S, and M) mounted on a central rod. The rod consists of about 26 subunits of FlgG in the distal portion, and FlgB, FlgC and FlgF are thought to build up the proximal portion of the rod with about 6 subunits each.</text>
</comment>
<comment type="caution">
    <text evidence="10">The sequence shown here is derived from an EMBL/GenBank/DDBJ whole genome shotgun (WGS) entry which is preliminary data.</text>
</comment>
<evidence type="ECO:0000256" key="4">
    <source>
        <dbReference type="ARBA" id="ARBA00038560"/>
    </source>
</evidence>
<dbReference type="RefSeq" id="WP_045778701.1">
    <property type="nucleotide sequence ID" value="NZ_LAJX01000063.1"/>
</dbReference>
<dbReference type="OrthoDB" id="9804559at2"/>
<evidence type="ECO:0000256" key="1">
    <source>
        <dbReference type="ARBA" id="ARBA00004117"/>
    </source>
</evidence>
<dbReference type="Pfam" id="PF22692">
    <property type="entry name" value="LlgE_F_G_D1"/>
    <property type="match status" value="1"/>
</dbReference>
<dbReference type="EMBL" id="LAJX01000063">
    <property type="protein sequence ID" value="KJV07087.1"/>
    <property type="molecule type" value="Genomic_DNA"/>
</dbReference>
<comment type="similarity">
    <text evidence="2 6">Belongs to the flagella basal body rod proteins family.</text>
</comment>
<keyword evidence="11" id="KW-1185">Reference proteome</keyword>
<name>A0A0F3IK99_9GAMM</name>
<evidence type="ECO:0000259" key="7">
    <source>
        <dbReference type="Pfam" id="PF00460"/>
    </source>
</evidence>
<evidence type="ECO:0000256" key="2">
    <source>
        <dbReference type="ARBA" id="ARBA00009677"/>
    </source>
</evidence>
<reference evidence="11" key="1">
    <citation type="submission" date="2015-03" db="EMBL/GenBank/DDBJ databases">
        <title>Draft genome sequence of a novel methanotroph (Sn10-6) isolated from flooded ricefield rhizosphere in India.</title>
        <authorList>
            <person name="Pandit P.S."/>
            <person name="Pore S.D."/>
            <person name="Arora P."/>
            <person name="Kapse N.G."/>
            <person name="Dhakephalkar P.K."/>
            <person name="Rahalkar M.C."/>
        </authorList>
    </citation>
    <scope>NUCLEOTIDE SEQUENCE [LARGE SCALE GENOMIC DNA]</scope>
    <source>
        <strain evidence="11">Sn10-6</strain>
    </source>
</reference>
<dbReference type="PANTHER" id="PTHR30435">
    <property type="entry name" value="FLAGELLAR PROTEIN"/>
    <property type="match status" value="1"/>
</dbReference>
<dbReference type="InterPro" id="IPR020013">
    <property type="entry name" value="Flagellar_FlgE/F/G"/>
</dbReference>
<evidence type="ECO:0000313" key="10">
    <source>
        <dbReference type="EMBL" id="KJV07087.1"/>
    </source>
</evidence>
<keyword evidence="10" id="KW-0966">Cell projection</keyword>
<evidence type="ECO:0000313" key="11">
    <source>
        <dbReference type="Proteomes" id="UP000033684"/>
    </source>
</evidence>
<feature type="domain" description="Flagellar hook protein FlgE/F/G-like D1" evidence="9">
    <location>
        <begin position="81"/>
        <end position="145"/>
    </location>
</feature>
<dbReference type="NCBIfam" id="TIGR03506">
    <property type="entry name" value="FlgEFG_subfam"/>
    <property type="match status" value="1"/>
</dbReference>
<feature type="domain" description="Flagellar basal-body/hook protein C-terminal" evidence="8">
    <location>
        <begin position="197"/>
        <end position="241"/>
    </location>
</feature>
<organism evidence="10 11">
    <name type="scientific">Methylocucumis oryzae</name>
    <dbReference type="NCBI Taxonomy" id="1632867"/>
    <lineage>
        <taxon>Bacteria</taxon>
        <taxon>Pseudomonadati</taxon>
        <taxon>Pseudomonadota</taxon>
        <taxon>Gammaproteobacteria</taxon>
        <taxon>Methylococcales</taxon>
        <taxon>Methylococcaceae</taxon>
        <taxon>Methylocucumis</taxon>
    </lineage>
</organism>
<evidence type="ECO:0000256" key="6">
    <source>
        <dbReference type="RuleBase" id="RU362116"/>
    </source>
</evidence>
<comment type="subcellular location">
    <subcellularLocation>
        <location evidence="1 6">Bacterial flagellum basal body</location>
    </subcellularLocation>
</comment>
<feature type="domain" description="Flagellar basal body rod protein N-terminal" evidence="7">
    <location>
        <begin position="5"/>
        <end position="35"/>
    </location>
</feature>
<dbReference type="NCBIfam" id="TIGR02490">
    <property type="entry name" value="flgF"/>
    <property type="match status" value="1"/>
</dbReference>
<sequence length="246" mass="26157">MDRSLYIAMSGAKQTLMAQTANANNLANAQTTGFKSDWEQFRSMPVFGPGFPTRAYALTERPGTDFTQGPLQTTGRDLDIAIKGEGYLAVQGPDGKEAYTRAGDLQITPEGFLKTGTGLSVIGQGGPISIPPAQKVEIGSDGTISIVPLGANPTNIAVIDRLKLVKPAANNIEKLKDGLVHVKDGQAQVANANVTVAQGVLEGSNVNSIYALVEMIDLQRHFELQTKVMSNVDENSARSTKLMQIA</sequence>
<dbReference type="SUPFAM" id="SSF117143">
    <property type="entry name" value="Flagellar hook protein flgE"/>
    <property type="match status" value="1"/>
</dbReference>
<reference evidence="10 11" key="2">
    <citation type="journal article" date="2016" name="Microb. Ecol.">
        <title>Genome Characteristics of a Novel Type I Methanotroph (Sn10-6) Isolated from a Flooded Indian Rice Field.</title>
        <authorList>
            <person name="Rahalkar M.C."/>
            <person name="Pandit P.S."/>
            <person name="Dhakephalkar P.K."/>
            <person name="Pore S."/>
            <person name="Arora P."/>
            <person name="Kapse N."/>
        </authorList>
    </citation>
    <scope>NUCLEOTIDE SEQUENCE [LARGE SCALE GENOMIC DNA]</scope>
    <source>
        <strain evidence="10 11">Sn10-6</strain>
    </source>
</reference>
<dbReference type="AlphaFoldDB" id="A0A0F3IK99"/>
<dbReference type="InterPro" id="IPR053967">
    <property type="entry name" value="LlgE_F_G-like_D1"/>
</dbReference>
<dbReference type="InterPro" id="IPR010930">
    <property type="entry name" value="Flg_bb/hook_C_dom"/>
</dbReference>
<evidence type="ECO:0000259" key="8">
    <source>
        <dbReference type="Pfam" id="PF06429"/>
    </source>
</evidence>
<accession>A0A0F3IK99</accession>
<keyword evidence="10" id="KW-0282">Flagellum</keyword>
<keyword evidence="3 6" id="KW-0975">Bacterial flagellum</keyword>
<evidence type="ECO:0000256" key="5">
    <source>
        <dbReference type="ARBA" id="ARBA00040228"/>
    </source>
</evidence>
<dbReference type="GO" id="GO:0030694">
    <property type="term" value="C:bacterial-type flagellum basal body, rod"/>
    <property type="evidence" value="ECO:0007669"/>
    <property type="project" value="UniProtKB-UniRule"/>
</dbReference>
<dbReference type="Pfam" id="PF06429">
    <property type="entry name" value="Flg_bbr_C"/>
    <property type="match status" value="1"/>
</dbReference>
<protein>
    <recommendedName>
        <fullName evidence="5 6">Flagellar basal-body rod protein FlgF</fullName>
    </recommendedName>
</protein>
<gene>
    <name evidence="10" type="ORF">VZ94_07115</name>
</gene>
<evidence type="ECO:0000256" key="3">
    <source>
        <dbReference type="ARBA" id="ARBA00023143"/>
    </source>
</evidence>
<dbReference type="InterPro" id="IPR037925">
    <property type="entry name" value="FlgE/F/G-like"/>
</dbReference>
<keyword evidence="10" id="KW-0969">Cilium</keyword>
<dbReference type="InterPro" id="IPR001444">
    <property type="entry name" value="Flag_bb_rod_N"/>
</dbReference>
<dbReference type="GO" id="GO:0071978">
    <property type="term" value="P:bacterial-type flagellum-dependent swarming motility"/>
    <property type="evidence" value="ECO:0007669"/>
    <property type="project" value="TreeGrafter"/>
</dbReference>
<proteinExistence type="inferred from homology"/>
<dbReference type="PANTHER" id="PTHR30435:SF18">
    <property type="entry name" value="FLAGELLAR BASAL-BODY ROD PROTEIN FLGF"/>
    <property type="match status" value="1"/>
</dbReference>
<dbReference type="InterPro" id="IPR012836">
    <property type="entry name" value="FlgF"/>
</dbReference>
<dbReference type="Pfam" id="PF00460">
    <property type="entry name" value="Flg_bb_rod"/>
    <property type="match status" value="1"/>
</dbReference>